<evidence type="ECO:0000313" key="2">
    <source>
        <dbReference type="Proteomes" id="UP000219897"/>
    </source>
</evidence>
<comment type="caution">
    <text evidence="1">The sequence shown here is derived from an EMBL/GenBank/DDBJ whole genome shotgun (WGS) entry which is preliminary data.</text>
</comment>
<accession>A0ABD6SA56</accession>
<evidence type="ECO:0000313" key="1">
    <source>
        <dbReference type="EMBL" id="PER55578.1"/>
    </source>
</evidence>
<dbReference type="Proteomes" id="UP000219897">
    <property type="component" value="Unassembled WGS sequence"/>
</dbReference>
<dbReference type="InterPro" id="IPR027417">
    <property type="entry name" value="P-loop_NTPase"/>
</dbReference>
<name>A0ABD6SA56_BACTU</name>
<organism evidence="1 2">
    <name type="scientific">Bacillus thuringiensis</name>
    <dbReference type="NCBI Taxonomy" id="1428"/>
    <lineage>
        <taxon>Bacteria</taxon>
        <taxon>Bacillati</taxon>
        <taxon>Bacillota</taxon>
        <taxon>Bacilli</taxon>
        <taxon>Bacillales</taxon>
        <taxon>Bacillaceae</taxon>
        <taxon>Bacillus</taxon>
        <taxon>Bacillus cereus group</taxon>
    </lineage>
</organism>
<dbReference type="AlphaFoldDB" id="A0ABD6SA56"/>
<sequence length="216" mass="24448">MKARVANVLNRLNAVREDVRMTEREQEVIEGYINRNREAIAEKQAKITLCDKSEIVLKNIADERNEGAKKALTDILNYALSNVQLEQRYKARLEEHINRRVGKELTVVLTDLDTGYERSLKYQTGTAVSQIIGLLMTIITIKFSKCSRFLILDEKLSGLQDEETILMFGEILSALAQNEDFQILMVEHKSHLKAVEGITVIPLTLPDYQTGLTVAG</sequence>
<protein>
    <submittedName>
        <fullName evidence="1">Uncharacterized protein</fullName>
    </submittedName>
</protein>
<dbReference type="Gene3D" id="3.40.50.300">
    <property type="entry name" value="P-loop containing nucleotide triphosphate hydrolases"/>
    <property type="match status" value="1"/>
</dbReference>
<proteinExistence type="predicted"/>
<dbReference type="EMBL" id="NTYF01000023">
    <property type="protein sequence ID" value="PER55578.1"/>
    <property type="molecule type" value="Genomic_DNA"/>
</dbReference>
<reference evidence="1 2" key="1">
    <citation type="submission" date="2017-09" db="EMBL/GenBank/DDBJ databases">
        <title>Large-scale bioinformatics analysis of Bacillus genomes uncovers conserved roles of natural products in bacterial physiology.</title>
        <authorList>
            <consortium name="Agbiome Team Llc"/>
            <person name="Bleich R.M."/>
            <person name="Kirk G.J."/>
            <person name="Santa Maria K.C."/>
            <person name="Allen S.E."/>
            <person name="Farag S."/>
            <person name="Shank E.A."/>
            <person name="Bowers A."/>
        </authorList>
    </citation>
    <scope>NUCLEOTIDE SEQUENCE [LARGE SCALE GENOMIC DNA]</scope>
    <source>
        <strain evidence="1 2">AFS005140</strain>
    </source>
</reference>
<dbReference type="SUPFAM" id="SSF52540">
    <property type="entry name" value="P-loop containing nucleoside triphosphate hydrolases"/>
    <property type="match status" value="1"/>
</dbReference>
<dbReference type="RefSeq" id="WP_098316929.1">
    <property type="nucleotide sequence ID" value="NZ_NTYF01000023.1"/>
</dbReference>
<gene>
    <name evidence="1" type="ORF">CN495_07435</name>
</gene>